<dbReference type="Proteomes" id="UP000229502">
    <property type="component" value="Unassembled WGS sequence"/>
</dbReference>
<dbReference type="Pfam" id="PF02661">
    <property type="entry name" value="Fic"/>
    <property type="match status" value="1"/>
</dbReference>
<feature type="active site" evidence="1">
    <location>
        <position position="162"/>
    </location>
</feature>
<dbReference type="GO" id="GO:0005524">
    <property type="term" value="F:ATP binding"/>
    <property type="evidence" value="ECO:0007669"/>
    <property type="project" value="UniProtKB-KW"/>
</dbReference>
<feature type="domain" description="Fido" evidence="3">
    <location>
        <begin position="75"/>
        <end position="225"/>
    </location>
</feature>
<dbReference type="AlphaFoldDB" id="A0A2M6YRG3"/>
<dbReference type="SUPFAM" id="SSF140931">
    <property type="entry name" value="Fic-like"/>
    <property type="match status" value="1"/>
</dbReference>
<evidence type="ECO:0000259" key="3">
    <source>
        <dbReference type="PROSITE" id="PS51459"/>
    </source>
</evidence>
<dbReference type="InterPro" id="IPR036597">
    <property type="entry name" value="Fido-like_dom_sf"/>
</dbReference>
<dbReference type="PANTHER" id="PTHR13504:SF38">
    <property type="entry name" value="FIDO DOMAIN-CONTAINING PROTEIN"/>
    <property type="match status" value="1"/>
</dbReference>
<proteinExistence type="predicted"/>
<accession>A0A2M6YRG3</accession>
<dbReference type="InterPro" id="IPR003812">
    <property type="entry name" value="Fido"/>
</dbReference>
<dbReference type="Gene3D" id="1.10.3290.10">
    <property type="entry name" value="Fido-like domain"/>
    <property type="match status" value="1"/>
</dbReference>
<dbReference type="EMBL" id="PEWZ01000070">
    <property type="protein sequence ID" value="PIU35402.1"/>
    <property type="molecule type" value="Genomic_DNA"/>
</dbReference>
<evidence type="ECO:0000256" key="2">
    <source>
        <dbReference type="PIRSR" id="PIRSR640198-2"/>
    </source>
</evidence>
<keyword evidence="2" id="KW-0547">Nucleotide-binding</keyword>
<evidence type="ECO:0000313" key="4">
    <source>
        <dbReference type="EMBL" id="PIU35402.1"/>
    </source>
</evidence>
<evidence type="ECO:0000256" key="1">
    <source>
        <dbReference type="PIRSR" id="PIRSR640198-1"/>
    </source>
</evidence>
<name>A0A2M6YRG3_9BACT</name>
<dbReference type="PANTHER" id="PTHR13504">
    <property type="entry name" value="FIDO DOMAIN-CONTAINING PROTEIN DDB_G0283145"/>
    <property type="match status" value="1"/>
</dbReference>
<reference evidence="5" key="1">
    <citation type="submission" date="2017-09" db="EMBL/GenBank/DDBJ databases">
        <title>Depth-based differentiation of microbial function through sediment-hosted aquifers and enrichment of novel symbionts in the deep terrestrial subsurface.</title>
        <authorList>
            <person name="Probst A.J."/>
            <person name="Ladd B."/>
            <person name="Jarett J.K."/>
            <person name="Geller-Mcgrath D.E."/>
            <person name="Sieber C.M.K."/>
            <person name="Emerson J.B."/>
            <person name="Anantharaman K."/>
            <person name="Thomas B.C."/>
            <person name="Malmstrom R."/>
            <person name="Stieglmeier M."/>
            <person name="Klingl A."/>
            <person name="Woyke T."/>
            <person name="Ryan C.M."/>
            <person name="Banfield J.F."/>
        </authorList>
    </citation>
    <scope>NUCLEOTIDE SEQUENCE [LARGE SCALE GENOMIC DNA]</scope>
</reference>
<sequence>MDVRLSEDDVVPPLWFAYRKTSEYRSGLVKAIPAHHPLVERQERNGLMAIYSSFIEKLNSTKNAKFELKNRTIGEWLEEWKNMHKLLFRHILKDCGGWRKTEVRFGTPGDEDLYHIPSSRKIPQEINTLGNMICELISKEYLSNQDKYTVLAKIHYQFIRIHPFADGNGRIARAITDQLSIFFGLPTAMAGYPRHDEGTRKHYHEAIRFCVEDPNCSRLALWISGYIEEQLGRLA</sequence>
<dbReference type="PROSITE" id="PS51459">
    <property type="entry name" value="FIDO"/>
    <property type="match status" value="1"/>
</dbReference>
<gene>
    <name evidence="4" type="ORF">COT03_01360</name>
</gene>
<dbReference type="InterPro" id="IPR040198">
    <property type="entry name" value="Fido_containing"/>
</dbReference>
<keyword evidence="2" id="KW-0067">ATP-binding</keyword>
<organism evidence="4 5">
    <name type="scientific">Candidatus Shapirobacteria bacterium CG07_land_8_20_14_0_80_39_18</name>
    <dbReference type="NCBI Taxonomy" id="1974882"/>
    <lineage>
        <taxon>Bacteria</taxon>
        <taxon>Candidatus Shapironibacteriota</taxon>
    </lineage>
</organism>
<feature type="binding site" evidence="2">
    <location>
        <begin position="166"/>
        <end position="173"/>
    </location>
    <ligand>
        <name>ATP</name>
        <dbReference type="ChEBI" id="CHEBI:30616"/>
    </ligand>
</feature>
<evidence type="ECO:0000313" key="5">
    <source>
        <dbReference type="Proteomes" id="UP000229502"/>
    </source>
</evidence>
<protein>
    <recommendedName>
        <fullName evidence="3">Fido domain-containing protein</fullName>
    </recommendedName>
</protein>
<comment type="caution">
    <text evidence="4">The sequence shown here is derived from an EMBL/GenBank/DDBJ whole genome shotgun (WGS) entry which is preliminary data.</text>
</comment>